<sequence>MQTLYSDSFFVVEFDEQTKLMRTFWSEDTADIEHENTKELINKFVELLDEYAPNFIISDDSQRKSVYSVDEQEWIANTIAAGVVHAKASKYAIVLPQDFISSISTEQTIDEVIDAPFELSYFEDEKSAKKWLLE</sequence>
<accession>I4AMS4</accession>
<dbReference type="KEGG" id="fli:Fleli_2909"/>
<name>I4AMS4_BERLS</name>
<keyword evidence="2" id="KW-1185">Reference proteome</keyword>
<dbReference type="HOGENOM" id="CLU_154471_0_0_10"/>
<dbReference type="Proteomes" id="UP000006054">
    <property type="component" value="Chromosome"/>
</dbReference>
<dbReference type="AlphaFoldDB" id="I4AMS4"/>
<evidence type="ECO:0000313" key="2">
    <source>
        <dbReference type="Proteomes" id="UP000006054"/>
    </source>
</evidence>
<proteinExistence type="predicted"/>
<dbReference type="EMBL" id="CP003345">
    <property type="protein sequence ID" value="AFM05259.1"/>
    <property type="molecule type" value="Genomic_DNA"/>
</dbReference>
<protein>
    <recommendedName>
        <fullName evidence="3">SpoIIAA-like protein</fullName>
    </recommendedName>
</protein>
<evidence type="ECO:0000313" key="1">
    <source>
        <dbReference type="EMBL" id="AFM05259.1"/>
    </source>
</evidence>
<evidence type="ECO:0008006" key="3">
    <source>
        <dbReference type="Google" id="ProtNLM"/>
    </source>
</evidence>
<dbReference type="RefSeq" id="WP_014798693.1">
    <property type="nucleotide sequence ID" value="NC_018018.1"/>
</dbReference>
<dbReference type="STRING" id="880071.Fleli_2909"/>
<dbReference type="OrthoDB" id="882485at2"/>
<reference evidence="2" key="1">
    <citation type="submission" date="2012-06" db="EMBL/GenBank/DDBJ databases">
        <title>The complete genome of Flexibacter litoralis DSM 6794.</title>
        <authorList>
            <person name="Lucas S."/>
            <person name="Copeland A."/>
            <person name="Lapidus A."/>
            <person name="Glavina del Rio T."/>
            <person name="Dalin E."/>
            <person name="Tice H."/>
            <person name="Bruce D."/>
            <person name="Goodwin L."/>
            <person name="Pitluck S."/>
            <person name="Peters L."/>
            <person name="Ovchinnikova G."/>
            <person name="Lu M."/>
            <person name="Kyrpides N."/>
            <person name="Mavromatis K."/>
            <person name="Ivanova N."/>
            <person name="Brettin T."/>
            <person name="Detter J.C."/>
            <person name="Han C."/>
            <person name="Larimer F."/>
            <person name="Land M."/>
            <person name="Hauser L."/>
            <person name="Markowitz V."/>
            <person name="Cheng J.-F."/>
            <person name="Hugenholtz P."/>
            <person name="Woyke T."/>
            <person name="Wu D."/>
            <person name="Spring S."/>
            <person name="Lang E."/>
            <person name="Kopitz M."/>
            <person name="Brambilla E."/>
            <person name="Klenk H.-P."/>
            <person name="Eisen J.A."/>
        </authorList>
    </citation>
    <scope>NUCLEOTIDE SEQUENCE [LARGE SCALE GENOMIC DNA]</scope>
    <source>
        <strain evidence="2">ATCC 23117 / DSM 6794 / NBRC 15988 / NCIMB 1366 / Sio-4</strain>
    </source>
</reference>
<organism evidence="1 2">
    <name type="scientific">Bernardetia litoralis (strain ATCC 23117 / DSM 6794 / NBRC 15988 / NCIMB 1366 / Fx l1 / Sio-4)</name>
    <name type="common">Flexibacter litoralis</name>
    <dbReference type="NCBI Taxonomy" id="880071"/>
    <lineage>
        <taxon>Bacteria</taxon>
        <taxon>Pseudomonadati</taxon>
        <taxon>Bacteroidota</taxon>
        <taxon>Cytophagia</taxon>
        <taxon>Cytophagales</taxon>
        <taxon>Bernardetiaceae</taxon>
        <taxon>Bernardetia</taxon>
    </lineage>
</organism>
<gene>
    <name evidence="1" type="ordered locus">Fleli_2909</name>
</gene>